<gene>
    <name evidence="1" type="ORF">H9L10_03775</name>
</gene>
<evidence type="ECO:0000313" key="2">
    <source>
        <dbReference type="Proteomes" id="UP000515976"/>
    </source>
</evidence>
<keyword evidence="2" id="KW-1185">Reference proteome</keyword>
<protein>
    <recommendedName>
        <fullName evidence="3">Transcriptional regulator, AbiEi antitoxin, Type IV TA system</fullName>
    </recommendedName>
</protein>
<dbReference type="RefSeq" id="WP_166102413.1">
    <property type="nucleotide sequence ID" value="NZ_BMMY01000002.1"/>
</dbReference>
<name>A0A7G9R3L0_9MICO</name>
<dbReference type="EMBL" id="CP060712">
    <property type="protein sequence ID" value="QNN50185.1"/>
    <property type="molecule type" value="Genomic_DNA"/>
</dbReference>
<dbReference type="KEGG" id="pei:H9L10_03775"/>
<dbReference type="Proteomes" id="UP000515976">
    <property type="component" value="Chromosome"/>
</dbReference>
<reference evidence="1 2" key="1">
    <citation type="submission" date="2020-08" db="EMBL/GenBank/DDBJ databases">
        <title>Genome sequence of Phycicoccus endophyticus JCM 31784T.</title>
        <authorList>
            <person name="Hyun D.-W."/>
            <person name="Bae J.-W."/>
        </authorList>
    </citation>
    <scope>NUCLEOTIDE SEQUENCE [LARGE SCALE GENOMIC DNA]</scope>
    <source>
        <strain evidence="1 2">JCM 31784</strain>
    </source>
</reference>
<organism evidence="1 2">
    <name type="scientific">Phycicoccus endophyticus</name>
    <dbReference type="NCBI Taxonomy" id="1690220"/>
    <lineage>
        <taxon>Bacteria</taxon>
        <taxon>Bacillati</taxon>
        <taxon>Actinomycetota</taxon>
        <taxon>Actinomycetes</taxon>
        <taxon>Micrococcales</taxon>
        <taxon>Intrasporangiaceae</taxon>
        <taxon>Phycicoccus</taxon>
    </lineage>
</organism>
<evidence type="ECO:0008006" key="3">
    <source>
        <dbReference type="Google" id="ProtNLM"/>
    </source>
</evidence>
<evidence type="ECO:0000313" key="1">
    <source>
        <dbReference type="EMBL" id="QNN50185.1"/>
    </source>
</evidence>
<dbReference type="AlphaFoldDB" id="A0A7G9R3L0"/>
<accession>A0A7G9R3L0</accession>
<sequence length="319" mass="34812">MSSPSPPPPFDPGALRLGCDLRRSGVEPCRDPAWHHVSHGAWLPAQQWAELSPERRHAALVYASGLRQRSRSPRTYALTSAAAIWGLPRIEAWPEPVTVLVADPAARGSRLVRPHLGAPAEAVDVEGVRVTSVARTVADLARTGSLVTAVAAADHALRHRMCSADELAAEVAAIPRSSPGRRMAALVRDLADARSMSPGESLSRAQMYLLNVPRPELQRSRRDALGLIGVVDFDWGSAVGEFDGQVKYRVQPGADPQEAGEVVWREKKREDRLRRQAEVGRWVWAEARDRNALATVLAGIGIRSLPRNTWFDLGARRAG</sequence>
<proteinExistence type="predicted"/>